<dbReference type="GO" id="GO:0016740">
    <property type="term" value="F:transferase activity"/>
    <property type="evidence" value="ECO:0007669"/>
    <property type="project" value="UniProtKB-KW"/>
</dbReference>
<gene>
    <name evidence="2" type="ORF">RI532_12400</name>
</gene>
<dbReference type="PANTHER" id="PTHR36836">
    <property type="entry name" value="COLANIC ACID BIOSYNTHESIS PROTEIN WCAK"/>
    <property type="match status" value="1"/>
</dbReference>
<protein>
    <submittedName>
        <fullName evidence="2">Polysaccharide pyruvyl transferase family protein</fullName>
    </submittedName>
</protein>
<name>A0AAW8W8S9_9LACO</name>
<accession>A0AAW8W8S9</accession>
<dbReference type="PANTHER" id="PTHR36836:SF1">
    <property type="entry name" value="COLANIC ACID BIOSYNTHESIS PROTEIN WCAK"/>
    <property type="match status" value="1"/>
</dbReference>
<dbReference type="Proteomes" id="UP001254075">
    <property type="component" value="Unassembled WGS sequence"/>
</dbReference>
<dbReference type="Pfam" id="PF04230">
    <property type="entry name" value="PS_pyruv_trans"/>
    <property type="match status" value="1"/>
</dbReference>
<feature type="domain" description="Polysaccharide pyruvyl transferase" evidence="1">
    <location>
        <begin position="14"/>
        <end position="305"/>
    </location>
</feature>
<organism evidence="2 3">
    <name type="scientific">Levilactobacillus namurensis</name>
    <dbReference type="NCBI Taxonomy" id="380393"/>
    <lineage>
        <taxon>Bacteria</taxon>
        <taxon>Bacillati</taxon>
        <taxon>Bacillota</taxon>
        <taxon>Bacilli</taxon>
        <taxon>Lactobacillales</taxon>
        <taxon>Lactobacillaceae</taxon>
        <taxon>Levilactobacillus</taxon>
    </lineage>
</organism>
<dbReference type="EMBL" id="JAVLAM010000002">
    <property type="protein sequence ID" value="MDT7015183.1"/>
    <property type="molecule type" value="Genomic_DNA"/>
</dbReference>
<comment type="caution">
    <text evidence="2">The sequence shown here is derived from an EMBL/GenBank/DDBJ whole genome shotgun (WGS) entry which is preliminary data.</text>
</comment>
<evidence type="ECO:0000313" key="2">
    <source>
        <dbReference type="EMBL" id="MDT7015183.1"/>
    </source>
</evidence>
<proteinExistence type="predicted"/>
<dbReference type="InterPro" id="IPR007345">
    <property type="entry name" value="Polysacch_pyruvyl_Trfase"/>
</dbReference>
<evidence type="ECO:0000313" key="3">
    <source>
        <dbReference type="Proteomes" id="UP001254075"/>
    </source>
</evidence>
<dbReference type="RefSeq" id="WP_024855690.1">
    <property type="nucleotide sequence ID" value="NZ_JAVLAM010000002.1"/>
</dbReference>
<reference evidence="2" key="1">
    <citation type="submission" date="2023-08" db="EMBL/GenBank/DDBJ databases">
        <authorList>
            <person name="Page C.A."/>
            <person name="Perez-Diaz I.M."/>
        </authorList>
    </citation>
    <scope>NUCLEOTIDE SEQUENCE</scope>
    <source>
        <strain evidence="2">3.8.38</strain>
    </source>
</reference>
<sequence>MSRKVFTLGYWHQNYGDDLFLQTLCQRYSDVTFYILANSKFIQGVEELKNLRVIRYGFVLRMLDAILRRLGLPSVTALVGRFRFKDFIEIGGSIFMEEENWLEKYRERVYIQKHCISYSVLGSNFGPYSSPEFKQRYEQFFDSVTQVVFRDRYSKQLFETNNNISWGPDLNFAANLPEEARTKEEDNKKSLSISVINPEWKSSQSEKSVTNRQYVDFLTTVTRNAIQNNFEVHLLSFCEGEGDLKIAEQVKAKFINSPEVIIDNYETLTAMTKQISKSSFLIGCRFHAVVLGLLTGIPTLPVAYGRKTQSLIEDIFSAKLWLSIPELVELKPSEIRSAGVRLPSSDRKRIVTKAEEQFERLDHILKSN</sequence>
<dbReference type="AlphaFoldDB" id="A0AAW8W8S9"/>
<evidence type="ECO:0000259" key="1">
    <source>
        <dbReference type="Pfam" id="PF04230"/>
    </source>
</evidence>
<keyword evidence="2" id="KW-0808">Transferase</keyword>